<evidence type="ECO:0000256" key="2">
    <source>
        <dbReference type="ARBA" id="ARBA00022670"/>
    </source>
</evidence>
<organism evidence="10 11">
    <name type="scientific">Actinobaculum suis</name>
    <dbReference type="NCBI Taxonomy" id="1657"/>
    <lineage>
        <taxon>Bacteria</taxon>
        <taxon>Bacillati</taxon>
        <taxon>Actinomycetota</taxon>
        <taxon>Actinomycetes</taxon>
        <taxon>Actinomycetales</taxon>
        <taxon>Actinomycetaceae</taxon>
        <taxon>Actinobaculum</taxon>
    </lineage>
</organism>
<keyword evidence="6" id="KW-0238">DNA-binding</keyword>
<dbReference type="EMBL" id="JAWNFU010000006">
    <property type="protein sequence ID" value="MDY5154101.1"/>
    <property type="molecule type" value="Genomic_DNA"/>
</dbReference>
<evidence type="ECO:0000256" key="4">
    <source>
        <dbReference type="ARBA" id="ARBA00022801"/>
    </source>
</evidence>
<keyword evidence="11" id="KW-1185">Reference proteome</keyword>
<dbReference type="InterPro" id="IPR036590">
    <property type="entry name" value="SRAP-like"/>
</dbReference>
<keyword evidence="2 8" id="KW-0645">Protease</keyword>
<reference evidence="9" key="3">
    <citation type="submission" date="2023-10" db="EMBL/GenBank/DDBJ databases">
        <title>Whole Genome based description of the genera Actinobaculum and Actinotignum reveals a complex phylogenetic relationship within the species included in the genus Actinotignum.</title>
        <authorList>
            <person name="Jensen C.S."/>
            <person name="Dargis R."/>
            <person name="Kemp M."/>
            <person name="Christensen J.J."/>
        </authorList>
    </citation>
    <scope>NUCLEOTIDE SEQUENCE</scope>
    <source>
        <strain evidence="9">Actinobaculum_suis_CCUG19206T</strain>
    </source>
</reference>
<dbReference type="Pfam" id="PF02586">
    <property type="entry name" value="SRAP"/>
    <property type="match status" value="1"/>
</dbReference>
<evidence type="ECO:0000256" key="8">
    <source>
        <dbReference type="RuleBase" id="RU364100"/>
    </source>
</evidence>
<evidence type="ECO:0000313" key="9">
    <source>
        <dbReference type="EMBL" id="MDY5154101.1"/>
    </source>
</evidence>
<evidence type="ECO:0000313" key="10">
    <source>
        <dbReference type="EMBL" id="SDE50126.1"/>
    </source>
</evidence>
<dbReference type="GO" id="GO:0003697">
    <property type="term" value="F:single-stranded DNA binding"/>
    <property type="evidence" value="ECO:0007669"/>
    <property type="project" value="InterPro"/>
</dbReference>
<name>A0A1G7DGI3_9ACTO</name>
<keyword evidence="3" id="KW-0227">DNA damage</keyword>
<evidence type="ECO:0000256" key="3">
    <source>
        <dbReference type="ARBA" id="ARBA00022763"/>
    </source>
</evidence>
<evidence type="ECO:0000256" key="6">
    <source>
        <dbReference type="ARBA" id="ARBA00023125"/>
    </source>
</evidence>
<keyword evidence="5" id="KW-0190">Covalent protein-DNA linkage</keyword>
<dbReference type="PANTHER" id="PTHR13604">
    <property type="entry name" value="DC12-RELATED"/>
    <property type="match status" value="1"/>
</dbReference>
<protein>
    <recommendedName>
        <fullName evidence="8">Abasic site processing protein</fullName>
        <ecNumber evidence="8">3.4.-.-</ecNumber>
    </recommendedName>
</protein>
<evidence type="ECO:0000256" key="7">
    <source>
        <dbReference type="ARBA" id="ARBA00023239"/>
    </source>
</evidence>
<evidence type="ECO:0000256" key="1">
    <source>
        <dbReference type="ARBA" id="ARBA00008136"/>
    </source>
</evidence>
<dbReference type="GO" id="GO:0106300">
    <property type="term" value="P:protein-DNA covalent cross-linking repair"/>
    <property type="evidence" value="ECO:0007669"/>
    <property type="project" value="InterPro"/>
</dbReference>
<comment type="similarity">
    <text evidence="1 8">Belongs to the SOS response-associated peptidase family.</text>
</comment>
<dbReference type="GO" id="GO:0008233">
    <property type="term" value="F:peptidase activity"/>
    <property type="evidence" value="ECO:0007669"/>
    <property type="project" value="UniProtKB-KW"/>
</dbReference>
<evidence type="ECO:0000256" key="5">
    <source>
        <dbReference type="ARBA" id="ARBA00023124"/>
    </source>
</evidence>
<dbReference type="GO" id="GO:0006508">
    <property type="term" value="P:proteolysis"/>
    <property type="evidence" value="ECO:0007669"/>
    <property type="project" value="UniProtKB-KW"/>
</dbReference>
<dbReference type="RefSeq" id="WP_143021803.1">
    <property type="nucleotide sequence ID" value="NZ_FNAU01000011.1"/>
</dbReference>
<dbReference type="EC" id="3.4.-.-" evidence="8"/>
<evidence type="ECO:0000313" key="11">
    <source>
        <dbReference type="Proteomes" id="UP000182744"/>
    </source>
</evidence>
<reference evidence="10" key="1">
    <citation type="submission" date="2016-10" db="EMBL/GenBank/DDBJ databases">
        <authorList>
            <person name="de Groot N.N."/>
        </authorList>
    </citation>
    <scope>NUCLEOTIDE SEQUENCE [LARGE SCALE GENOMIC DNA]</scope>
    <source>
        <strain evidence="10">DSM 20639</strain>
    </source>
</reference>
<dbReference type="AlphaFoldDB" id="A0A1G7DGI3"/>
<reference evidence="11" key="2">
    <citation type="submission" date="2016-10" db="EMBL/GenBank/DDBJ databases">
        <authorList>
            <person name="Varghese N."/>
        </authorList>
    </citation>
    <scope>NUCLEOTIDE SEQUENCE [LARGE SCALE GENOMIC DNA]</scope>
    <source>
        <strain evidence="11">DSM 20639</strain>
    </source>
</reference>
<dbReference type="Proteomes" id="UP000182744">
    <property type="component" value="Unassembled WGS sequence"/>
</dbReference>
<dbReference type="EMBL" id="FNAU01000011">
    <property type="protein sequence ID" value="SDE50126.1"/>
    <property type="molecule type" value="Genomic_DNA"/>
</dbReference>
<proteinExistence type="inferred from homology"/>
<dbReference type="PANTHER" id="PTHR13604:SF0">
    <property type="entry name" value="ABASIC SITE PROCESSING PROTEIN HMCES"/>
    <property type="match status" value="1"/>
</dbReference>
<dbReference type="Proteomes" id="UP001273799">
    <property type="component" value="Unassembled WGS sequence"/>
</dbReference>
<dbReference type="GO" id="GO:0016829">
    <property type="term" value="F:lyase activity"/>
    <property type="evidence" value="ECO:0007669"/>
    <property type="project" value="UniProtKB-KW"/>
</dbReference>
<dbReference type="InterPro" id="IPR003738">
    <property type="entry name" value="SRAP"/>
</dbReference>
<keyword evidence="7" id="KW-0456">Lyase</keyword>
<dbReference type="Gene3D" id="3.90.1680.10">
    <property type="entry name" value="SOS response associated peptidase-like"/>
    <property type="match status" value="1"/>
</dbReference>
<accession>A0A1G7DGI3</accession>
<gene>
    <name evidence="9" type="ORF">R6G71_08635</name>
    <name evidence="10" type="ORF">SAMN05421878_1117</name>
</gene>
<keyword evidence="4 8" id="KW-0378">Hydrolase</keyword>
<dbReference type="SUPFAM" id="SSF143081">
    <property type="entry name" value="BB1717-like"/>
    <property type="match status" value="1"/>
</dbReference>
<sequence>MCGRYALFQPTQGVQLQFQFEFADPAATNLAPNYNVAPTANVPIVVEHYGRPVGEPRGGVVPEPQGAVRELLLSRWGLVPGWARAGGNGPVLFNARLETAAEKPSFAESMAKRRCIFPMNGYFEWQTRQGDKQPFYISVPTTPLRGEAEENGGVPKLGGAAETAELVRKYGTETAEKVGEPGTETAEKVQERGSGATPELLGMAGLYSWWRKPGGAWLLSATILTRPTQENLRHIHHREPVALRSEEYAVWLDPNLQDGAAARELLRRPAPLLEAVAVRQEVNNVRNNSPENVRPLHD</sequence>